<sequence>MQQEIANQTATENQPFNFTIPANTFTDIDDDNLTYTLATETVLPSGITFDAATGT</sequence>
<dbReference type="EMBL" id="BHVU01000663">
    <property type="protein sequence ID" value="GCA96211.1"/>
    <property type="molecule type" value="Genomic_DNA"/>
</dbReference>
<name>A0A510PR69_MICAE</name>
<evidence type="ECO:0008006" key="3">
    <source>
        <dbReference type="Google" id="ProtNLM"/>
    </source>
</evidence>
<dbReference type="Gene3D" id="2.60.40.10">
    <property type="entry name" value="Immunoglobulins"/>
    <property type="match status" value="1"/>
</dbReference>
<dbReference type="Pfam" id="PF05345">
    <property type="entry name" value="He_PIG"/>
    <property type="match status" value="1"/>
</dbReference>
<dbReference type="GO" id="GO:0016020">
    <property type="term" value="C:membrane"/>
    <property type="evidence" value="ECO:0007669"/>
    <property type="project" value="InterPro"/>
</dbReference>
<reference evidence="1 2" key="1">
    <citation type="journal article" date="2019" name="Appl. Environ. Microbiol.">
        <title>Co-occurrence of broad and narrow host-range viruses infecting the toxic bloom-forming cyanobacterium Microcystis aeruginosa.</title>
        <authorList>
            <person name="Morimoto D."/>
            <person name="Tominaga K."/>
            <person name="Nishimura Y."/>
            <person name="Yoshida N."/>
            <person name="Kimura S."/>
            <person name="Sako Y."/>
            <person name="Yoshida T."/>
        </authorList>
    </citation>
    <scope>NUCLEOTIDE SEQUENCE [LARGE SCALE GENOMIC DNA]</scope>
    <source>
        <strain evidence="1 2">11-30S32</strain>
    </source>
</reference>
<feature type="non-terminal residue" evidence="1">
    <location>
        <position position="55"/>
    </location>
</feature>
<dbReference type="Proteomes" id="UP000321223">
    <property type="component" value="Unassembled WGS sequence"/>
</dbReference>
<gene>
    <name evidence="1" type="ORF">MAE30S32_48630</name>
</gene>
<dbReference type="InterPro" id="IPR015919">
    <property type="entry name" value="Cadherin-like_sf"/>
</dbReference>
<comment type="caution">
    <text evidence="1">The sequence shown here is derived from an EMBL/GenBank/DDBJ whole genome shotgun (WGS) entry which is preliminary data.</text>
</comment>
<evidence type="ECO:0000313" key="2">
    <source>
        <dbReference type="Proteomes" id="UP000321223"/>
    </source>
</evidence>
<proteinExistence type="predicted"/>
<protein>
    <recommendedName>
        <fullName evidence="3">Dystroglycan-type cadherin-like domain-containing protein</fullName>
    </recommendedName>
</protein>
<organism evidence="1 2">
    <name type="scientific">Microcystis aeruginosa 11-30S32</name>
    <dbReference type="NCBI Taxonomy" id="2358142"/>
    <lineage>
        <taxon>Bacteria</taxon>
        <taxon>Bacillati</taxon>
        <taxon>Cyanobacteriota</taxon>
        <taxon>Cyanophyceae</taxon>
        <taxon>Oscillatoriophycideae</taxon>
        <taxon>Chroococcales</taxon>
        <taxon>Microcystaceae</taxon>
        <taxon>Microcystis</taxon>
    </lineage>
</organism>
<dbReference type="SUPFAM" id="SSF49313">
    <property type="entry name" value="Cadherin-like"/>
    <property type="match status" value="1"/>
</dbReference>
<accession>A0A510PR69</accession>
<dbReference type="InterPro" id="IPR013783">
    <property type="entry name" value="Ig-like_fold"/>
</dbReference>
<dbReference type="AlphaFoldDB" id="A0A510PR69"/>
<dbReference type="GO" id="GO:0005509">
    <property type="term" value="F:calcium ion binding"/>
    <property type="evidence" value="ECO:0007669"/>
    <property type="project" value="InterPro"/>
</dbReference>
<evidence type="ECO:0000313" key="1">
    <source>
        <dbReference type="EMBL" id="GCA96211.1"/>
    </source>
</evidence>